<feature type="transmembrane region" description="Helical" evidence="1">
    <location>
        <begin position="158"/>
        <end position="178"/>
    </location>
</feature>
<feature type="transmembrane region" description="Helical" evidence="1">
    <location>
        <begin position="16"/>
        <end position="37"/>
    </location>
</feature>
<dbReference type="STRING" id="1796616.A4V09_08915"/>
<keyword evidence="1" id="KW-1133">Transmembrane helix</keyword>
<feature type="transmembrane region" description="Helical" evidence="1">
    <location>
        <begin position="125"/>
        <end position="146"/>
    </location>
</feature>
<dbReference type="RefSeq" id="WP_065542057.1">
    <property type="nucleotide sequence ID" value="NZ_CP015405.2"/>
</dbReference>
<dbReference type="Proteomes" id="UP000092574">
    <property type="component" value="Chromosome"/>
</dbReference>
<evidence type="ECO:0008006" key="4">
    <source>
        <dbReference type="Google" id="ProtNLM"/>
    </source>
</evidence>
<feature type="transmembrane region" description="Helical" evidence="1">
    <location>
        <begin position="91"/>
        <end position="113"/>
    </location>
</feature>
<accession>A0A1C7I898</accession>
<name>A0A1C7I898_9FIRM</name>
<reference evidence="2" key="1">
    <citation type="submission" date="2017-04" db="EMBL/GenBank/DDBJ databases">
        <title>Complete Genome Sequences of Twelve Strains of a Stable Defined Moderately Diverse Mouse Microbiota 2 (sDMDMm2).</title>
        <authorList>
            <person name="Uchimura Y."/>
            <person name="Wyss M."/>
            <person name="Brugiroux S."/>
            <person name="Limenitakis J.P."/>
            <person name="Stecher B."/>
            <person name="McCoy K.D."/>
            <person name="Macpherson A.J."/>
        </authorList>
    </citation>
    <scope>NUCLEOTIDE SEQUENCE</scope>
    <source>
        <strain evidence="2">YL58</strain>
    </source>
</reference>
<dbReference type="AlphaFoldDB" id="A0A1C7I898"/>
<organism evidence="2 3">
    <name type="scientific">Blautia pseudococcoides</name>
    <dbReference type="NCBI Taxonomy" id="1796616"/>
    <lineage>
        <taxon>Bacteria</taxon>
        <taxon>Bacillati</taxon>
        <taxon>Bacillota</taxon>
        <taxon>Clostridia</taxon>
        <taxon>Lachnospirales</taxon>
        <taxon>Lachnospiraceae</taxon>
        <taxon>Blautia</taxon>
    </lineage>
</organism>
<dbReference type="EMBL" id="CP015405">
    <property type="protein sequence ID" value="ANU75877.1"/>
    <property type="molecule type" value="Genomic_DNA"/>
</dbReference>
<gene>
    <name evidence="2" type="ORF">A4V09_08915</name>
</gene>
<sequence>MNIFCKNILDFLRIDFFLTFKNSLLLGIAYLFIIPIIRGISNLNNIQSAEVLGQSLALVGAIILIPVTKRELETGIKEIIYTKSWSYMKSVSIRLICSILLTAFMILVVAFVMKTYHCVFPFWKYISVTVMYAVFMGLLALVFSQAGNSDVIGYLSVLGYWTFCQLEIISESSVLYIFPIIDGTVGISKLITLFSITISLLVLFVFQIKCLGNRV</sequence>
<dbReference type="KEGG" id="byl:A4V09_08915"/>
<evidence type="ECO:0000256" key="1">
    <source>
        <dbReference type="SAM" id="Phobius"/>
    </source>
</evidence>
<evidence type="ECO:0000313" key="2">
    <source>
        <dbReference type="EMBL" id="ANU75877.1"/>
    </source>
</evidence>
<evidence type="ECO:0000313" key="3">
    <source>
        <dbReference type="Proteomes" id="UP000092574"/>
    </source>
</evidence>
<dbReference type="OrthoDB" id="9812202at2"/>
<feature type="transmembrane region" description="Helical" evidence="1">
    <location>
        <begin position="190"/>
        <end position="208"/>
    </location>
</feature>
<keyword evidence="1" id="KW-0472">Membrane</keyword>
<proteinExistence type="predicted"/>
<protein>
    <recommendedName>
        <fullName evidence="4">ABC-2 type transport system permease protein</fullName>
    </recommendedName>
</protein>
<keyword evidence="3" id="KW-1185">Reference proteome</keyword>
<keyword evidence="1" id="KW-0812">Transmembrane</keyword>